<organism evidence="1 3">
    <name type="scientific">Flavobacterium cyanobacteriorum</name>
    <dbReference type="NCBI Taxonomy" id="2022802"/>
    <lineage>
        <taxon>Bacteria</taxon>
        <taxon>Pseudomonadati</taxon>
        <taxon>Bacteroidota</taxon>
        <taxon>Flavobacteriia</taxon>
        <taxon>Flavobacteriales</taxon>
        <taxon>Flavobacteriaceae</taxon>
        <taxon>Flavobacterium</taxon>
    </lineage>
</organism>
<sequence>MIQFLSKEFSTEARGDSKHYKITTAFTNYVFDTIEQADAIIYPSTVNKLKGFNFVLPPYIADQKLQFIAANRRKMSRISTTNYVETEFIESVSVEGDIIVWPLNNI</sequence>
<gene>
    <name evidence="2" type="ORF">CHU92_10495</name>
    <name evidence="1" type="ORF">CHU92_13735</name>
</gene>
<evidence type="ECO:0000313" key="2">
    <source>
        <dbReference type="EMBL" id="OYQ35734.1"/>
    </source>
</evidence>
<evidence type="ECO:0000313" key="3">
    <source>
        <dbReference type="Proteomes" id="UP000216605"/>
    </source>
</evidence>
<name>A0A255YUU4_9FLAO</name>
<keyword evidence="3" id="KW-1185">Reference proteome</keyword>
<reference evidence="1 3" key="1">
    <citation type="submission" date="2017-07" db="EMBL/GenBank/DDBJ databases">
        <title>Flavobacterium cyanobacteriorum sp. nov., isolated from cyanobacterial aggregates in a eutrophic lake.</title>
        <authorList>
            <person name="Cai H."/>
        </authorList>
    </citation>
    <scope>NUCLEOTIDE SEQUENCE [LARGE SCALE GENOMIC DNA]</scope>
    <source>
        <strain evidence="1 3">TH021</strain>
    </source>
</reference>
<comment type="caution">
    <text evidence="1">The sequence shown here is derived from an EMBL/GenBank/DDBJ whole genome shotgun (WGS) entry which is preliminary data.</text>
</comment>
<evidence type="ECO:0000313" key="1">
    <source>
        <dbReference type="EMBL" id="OYQ32978.1"/>
    </source>
</evidence>
<dbReference type="EMBL" id="NOXV01000302">
    <property type="protein sequence ID" value="OYQ32978.1"/>
    <property type="molecule type" value="Genomic_DNA"/>
</dbReference>
<dbReference type="Proteomes" id="UP000216605">
    <property type="component" value="Unassembled WGS sequence"/>
</dbReference>
<proteinExistence type="predicted"/>
<dbReference type="AlphaFoldDB" id="A0A255YUU4"/>
<evidence type="ECO:0008006" key="4">
    <source>
        <dbReference type="Google" id="ProtNLM"/>
    </source>
</evidence>
<accession>A0A255YUU4</accession>
<dbReference type="EMBL" id="NOXV01000279">
    <property type="protein sequence ID" value="OYQ35734.1"/>
    <property type="molecule type" value="Genomic_DNA"/>
</dbReference>
<protein>
    <recommendedName>
        <fullName evidence="4">RES domain-containing protein</fullName>
    </recommendedName>
</protein>